<evidence type="ECO:0000313" key="3">
    <source>
        <dbReference type="Proteomes" id="UP000053989"/>
    </source>
</evidence>
<dbReference type="AlphaFoldDB" id="A0A0C3E689"/>
<keyword evidence="1" id="KW-1133">Transmembrane helix</keyword>
<keyword evidence="3" id="KW-1185">Reference proteome</keyword>
<reference evidence="2 3" key="1">
    <citation type="submission" date="2014-04" db="EMBL/GenBank/DDBJ databases">
        <authorList>
            <consortium name="DOE Joint Genome Institute"/>
            <person name="Kuo A."/>
            <person name="Kohler A."/>
            <person name="Nagy L.G."/>
            <person name="Floudas D."/>
            <person name="Copeland A."/>
            <person name="Barry K.W."/>
            <person name="Cichocki N."/>
            <person name="Veneault-Fourrey C."/>
            <person name="LaButti K."/>
            <person name="Lindquist E.A."/>
            <person name="Lipzen A."/>
            <person name="Lundell T."/>
            <person name="Morin E."/>
            <person name="Murat C."/>
            <person name="Sun H."/>
            <person name="Tunlid A."/>
            <person name="Henrissat B."/>
            <person name="Grigoriev I.V."/>
            <person name="Hibbett D.S."/>
            <person name="Martin F."/>
            <person name="Nordberg H.P."/>
            <person name="Cantor M.N."/>
            <person name="Hua S.X."/>
        </authorList>
    </citation>
    <scope>NUCLEOTIDE SEQUENCE [LARGE SCALE GENOMIC DNA]</scope>
    <source>
        <strain evidence="2 3">Foug A</strain>
    </source>
</reference>
<sequence>MSADNRDSSPLFTYDTCRHFDEAMEDIENSRDATSSYTGIYLEDPTSGWFSAISLISPRNNPLCNVPVPMDTSDTTLLLDLNNIELLDADDQRVHSLPLPPPSIGHPFPMIVVDDASDPDLSMQLDHLQAPILDHFCKDLATMVWNSMFYEPVAQQPTSTMCWKFITQACERQLKFDPAWQPKEVSVRSTKLIYTGHRIEWSEIVAVLTFVNQDFCDILYNQISSILLHTMDNSVNPPQVVEWFGNEDLYTLVECILYDTEYTSWLNVLHSTFTEDRGYPIWTSLPSASMYGLAFLLAHIIFVIKQFVLCMARKPTPIITYPVQRDSVTDEGRVLVQKISKVIELFLENTALGIPGRTHEEQINIRQAHTTAIVTLATDCTLSVKLEHIRLTYSTMISKCQKHRRAPESDLEHPCLDITNVHMQVSVFVEGLEG</sequence>
<name>A0A0C3E689_9AGAM</name>
<dbReference type="EMBL" id="KN822034">
    <property type="protein sequence ID" value="KIM63536.1"/>
    <property type="molecule type" value="Genomic_DNA"/>
</dbReference>
<evidence type="ECO:0000256" key="1">
    <source>
        <dbReference type="SAM" id="Phobius"/>
    </source>
</evidence>
<dbReference type="Proteomes" id="UP000053989">
    <property type="component" value="Unassembled WGS sequence"/>
</dbReference>
<reference evidence="3" key="2">
    <citation type="submission" date="2015-01" db="EMBL/GenBank/DDBJ databases">
        <title>Evolutionary Origins and Diversification of the Mycorrhizal Mutualists.</title>
        <authorList>
            <consortium name="DOE Joint Genome Institute"/>
            <consortium name="Mycorrhizal Genomics Consortium"/>
            <person name="Kohler A."/>
            <person name="Kuo A."/>
            <person name="Nagy L.G."/>
            <person name="Floudas D."/>
            <person name="Copeland A."/>
            <person name="Barry K.W."/>
            <person name="Cichocki N."/>
            <person name="Veneault-Fourrey C."/>
            <person name="LaButti K."/>
            <person name="Lindquist E.A."/>
            <person name="Lipzen A."/>
            <person name="Lundell T."/>
            <person name="Morin E."/>
            <person name="Murat C."/>
            <person name="Riley R."/>
            <person name="Ohm R."/>
            <person name="Sun H."/>
            <person name="Tunlid A."/>
            <person name="Henrissat B."/>
            <person name="Grigoriev I.V."/>
            <person name="Hibbett D.S."/>
            <person name="Martin F."/>
        </authorList>
    </citation>
    <scope>NUCLEOTIDE SEQUENCE [LARGE SCALE GENOMIC DNA]</scope>
    <source>
        <strain evidence="3">Foug A</strain>
    </source>
</reference>
<gene>
    <name evidence="2" type="ORF">SCLCIDRAFT_8813</name>
</gene>
<organism evidence="2 3">
    <name type="scientific">Scleroderma citrinum Foug A</name>
    <dbReference type="NCBI Taxonomy" id="1036808"/>
    <lineage>
        <taxon>Eukaryota</taxon>
        <taxon>Fungi</taxon>
        <taxon>Dikarya</taxon>
        <taxon>Basidiomycota</taxon>
        <taxon>Agaricomycotina</taxon>
        <taxon>Agaricomycetes</taxon>
        <taxon>Agaricomycetidae</taxon>
        <taxon>Boletales</taxon>
        <taxon>Sclerodermatineae</taxon>
        <taxon>Sclerodermataceae</taxon>
        <taxon>Scleroderma</taxon>
    </lineage>
</organism>
<proteinExistence type="predicted"/>
<evidence type="ECO:0000313" key="2">
    <source>
        <dbReference type="EMBL" id="KIM63536.1"/>
    </source>
</evidence>
<dbReference type="HOGENOM" id="CLU_631866_0_0_1"/>
<protein>
    <submittedName>
        <fullName evidence="2">Uncharacterized protein</fullName>
    </submittedName>
</protein>
<feature type="transmembrane region" description="Helical" evidence="1">
    <location>
        <begin position="281"/>
        <end position="304"/>
    </location>
</feature>
<keyword evidence="1" id="KW-0472">Membrane</keyword>
<accession>A0A0C3E689</accession>
<dbReference type="InParanoid" id="A0A0C3E689"/>
<keyword evidence="1" id="KW-0812">Transmembrane</keyword>